<comment type="similarity">
    <text evidence="1">Belongs to the UPF0102 family.</text>
</comment>
<accession>A0A955RIB3</accession>
<name>A0A955RIB3_9BACT</name>
<dbReference type="Proteomes" id="UP000782843">
    <property type="component" value="Unassembled WGS sequence"/>
</dbReference>
<dbReference type="PANTHER" id="PTHR34039">
    <property type="entry name" value="UPF0102 PROTEIN YRAN"/>
    <property type="match status" value="1"/>
</dbReference>
<dbReference type="AlphaFoldDB" id="A0A955RIB3"/>
<dbReference type="Pfam" id="PF02021">
    <property type="entry name" value="UPF0102"/>
    <property type="match status" value="1"/>
</dbReference>
<feature type="non-terminal residue" evidence="2">
    <location>
        <position position="65"/>
    </location>
</feature>
<gene>
    <name evidence="2" type="ORF">KC660_04000</name>
</gene>
<dbReference type="EMBL" id="JAGQLG010000161">
    <property type="protein sequence ID" value="MCA9382542.1"/>
    <property type="molecule type" value="Genomic_DNA"/>
</dbReference>
<proteinExistence type="inferred from homology"/>
<dbReference type="InterPro" id="IPR011856">
    <property type="entry name" value="tRNA_endonuc-like_dom_sf"/>
</dbReference>
<dbReference type="SUPFAM" id="SSF52980">
    <property type="entry name" value="Restriction endonuclease-like"/>
    <property type="match status" value="1"/>
</dbReference>
<reference evidence="2" key="1">
    <citation type="submission" date="2020-04" db="EMBL/GenBank/DDBJ databases">
        <authorList>
            <person name="Zhang T."/>
        </authorList>
    </citation>
    <scope>NUCLEOTIDE SEQUENCE</scope>
    <source>
        <strain evidence="2">HKST-UBA10</strain>
    </source>
</reference>
<dbReference type="GO" id="GO:0003676">
    <property type="term" value="F:nucleic acid binding"/>
    <property type="evidence" value="ECO:0007669"/>
    <property type="project" value="InterPro"/>
</dbReference>
<evidence type="ECO:0000313" key="3">
    <source>
        <dbReference type="Proteomes" id="UP000782843"/>
    </source>
</evidence>
<comment type="caution">
    <text evidence="2">The sequence shown here is derived from an EMBL/GenBank/DDBJ whole genome shotgun (WGS) entry which is preliminary data.</text>
</comment>
<evidence type="ECO:0000256" key="1">
    <source>
        <dbReference type="ARBA" id="ARBA00006738"/>
    </source>
</evidence>
<dbReference type="InterPro" id="IPR003509">
    <property type="entry name" value="UPF0102_YraN-like"/>
</dbReference>
<protein>
    <submittedName>
        <fullName evidence="2">YraN family protein</fullName>
    </submittedName>
</protein>
<dbReference type="Gene3D" id="3.40.1350.10">
    <property type="match status" value="1"/>
</dbReference>
<sequence>MNEQNTGKLGEQIACKFLMGLNYNLVQQNFRIPGAEIDLIFVDPQTDEHVFVEVKTSLVGQEYFP</sequence>
<dbReference type="PANTHER" id="PTHR34039:SF1">
    <property type="entry name" value="UPF0102 PROTEIN YRAN"/>
    <property type="match status" value="1"/>
</dbReference>
<reference evidence="2" key="2">
    <citation type="journal article" date="2021" name="Microbiome">
        <title>Successional dynamics and alternative stable states in a saline activated sludge microbial community over 9 years.</title>
        <authorList>
            <person name="Wang Y."/>
            <person name="Ye J."/>
            <person name="Ju F."/>
            <person name="Liu L."/>
            <person name="Boyd J.A."/>
            <person name="Deng Y."/>
            <person name="Parks D.H."/>
            <person name="Jiang X."/>
            <person name="Yin X."/>
            <person name="Woodcroft B.J."/>
            <person name="Tyson G.W."/>
            <person name="Hugenholtz P."/>
            <person name="Polz M.F."/>
            <person name="Zhang T."/>
        </authorList>
    </citation>
    <scope>NUCLEOTIDE SEQUENCE</scope>
    <source>
        <strain evidence="2">HKST-UBA10</strain>
    </source>
</reference>
<organism evidence="2 3">
    <name type="scientific">Candidatus Dojkabacteria bacterium</name>
    <dbReference type="NCBI Taxonomy" id="2099670"/>
    <lineage>
        <taxon>Bacteria</taxon>
        <taxon>Candidatus Dojkabacteria</taxon>
    </lineage>
</organism>
<dbReference type="InterPro" id="IPR011335">
    <property type="entry name" value="Restrct_endonuc-II-like"/>
</dbReference>
<evidence type="ECO:0000313" key="2">
    <source>
        <dbReference type="EMBL" id="MCA9382542.1"/>
    </source>
</evidence>